<dbReference type="AlphaFoldDB" id="X0T9A3"/>
<dbReference type="GO" id="GO:0006094">
    <property type="term" value="P:gluconeogenesis"/>
    <property type="evidence" value="ECO:0007669"/>
    <property type="project" value="UniProtKB-KW"/>
</dbReference>
<dbReference type="InterPro" id="IPR001272">
    <property type="entry name" value="PEP_carboxykinase_ATP"/>
</dbReference>
<dbReference type="GO" id="GO:0005524">
    <property type="term" value="F:ATP binding"/>
    <property type="evidence" value="ECO:0007669"/>
    <property type="project" value="InterPro"/>
</dbReference>
<organism evidence="3">
    <name type="scientific">marine sediment metagenome</name>
    <dbReference type="NCBI Taxonomy" id="412755"/>
    <lineage>
        <taxon>unclassified sequences</taxon>
        <taxon>metagenomes</taxon>
        <taxon>ecological metagenomes</taxon>
    </lineage>
</organism>
<evidence type="ECO:0008006" key="4">
    <source>
        <dbReference type="Google" id="ProtNLM"/>
    </source>
</evidence>
<keyword evidence="1" id="KW-0312">Gluconeogenesis</keyword>
<keyword evidence="2" id="KW-0456">Lyase</keyword>
<evidence type="ECO:0000256" key="2">
    <source>
        <dbReference type="ARBA" id="ARBA00022793"/>
    </source>
</evidence>
<comment type="caution">
    <text evidence="3">The sequence shown here is derived from an EMBL/GenBank/DDBJ whole genome shotgun (WGS) entry which is preliminary data.</text>
</comment>
<dbReference type="GO" id="GO:0005829">
    <property type="term" value="C:cytosol"/>
    <property type="evidence" value="ECO:0007669"/>
    <property type="project" value="TreeGrafter"/>
</dbReference>
<evidence type="ECO:0000313" key="3">
    <source>
        <dbReference type="EMBL" id="GAF90053.1"/>
    </source>
</evidence>
<dbReference type="EMBL" id="BARS01012777">
    <property type="protein sequence ID" value="GAF90053.1"/>
    <property type="molecule type" value="Genomic_DNA"/>
</dbReference>
<dbReference type="PANTHER" id="PTHR30031:SF0">
    <property type="entry name" value="PHOSPHOENOLPYRUVATE CARBOXYKINASE (ATP)"/>
    <property type="match status" value="1"/>
</dbReference>
<protein>
    <recommendedName>
        <fullName evidence="4">Phosphoenolpyruvate carboxykinase (ATP)</fullName>
    </recommendedName>
</protein>
<dbReference type="InterPro" id="IPR008210">
    <property type="entry name" value="PEP_carboxykinase_N"/>
</dbReference>
<dbReference type="Gene3D" id="3.40.449.10">
    <property type="entry name" value="Phosphoenolpyruvate Carboxykinase, domain 1"/>
    <property type="match status" value="1"/>
</dbReference>
<feature type="non-terminal residue" evidence="3">
    <location>
        <position position="139"/>
    </location>
</feature>
<reference evidence="3" key="1">
    <citation type="journal article" date="2014" name="Front. Microbiol.">
        <title>High frequency of phylogenetically diverse reductive dehalogenase-homologous genes in deep subseafloor sedimentary metagenomes.</title>
        <authorList>
            <person name="Kawai M."/>
            <person name="Futagami T."/>
            <person name="Toyoda A."/>
            <person name="Takaki Y."/>
            <person name="Nishi S."/>
            <person name="Hori S."/>
            <person name="Arai W."/>
            <person name="Tsubouchi T."/>
            <person name="Morono Y."/>
            <person name="Uchiyama I."/>
            <person name="Ito T."/>
            <person name="Fujiyama A."/>
            <person name="Inagaki F."/>
            <person name="Takami H."/>
        </authorList>
    </citation>
    <scope>NUCLEOTIDE SEQUENCE</scope>
    <source>
        <strain evidence="3">Expedition CK06-06</strain>
    </source>
</reference>
<dbReference type="SUPFAM" id="SSF68923">
    <property type="entry name" value="PEP carboxykinase N-terminal domain"/>
    <property type="match status" value="1"/>
</dbReference>
<name>X0T9A3_9ZZZZ</name>
<accession>X0T9A3</accession>
<keyword evidence="2" id="KW-0210">Decarboxylase</keyword>
<dbReference type="Pfam" id="PF01293">
    <property type="entry name" value="PEPCK_ATP"/>
    <property type="match status" value="1"/>
</dbReference>
<gene>
    <name evidence="3" type="ORF">S01H1_22578</name>
</gene>
<dbReference type="PANTHER" id="PTHR30031">
    <property type="entry name" value="PHOSPHOENOLPYRUVATE CARBOXYKINASE ATP"/>
    <property type="match status" value="1"/>
</dbReference>
<evidence type="ECO:0000256" key="1">
    <source>
        <dbReference type="ARBA" id="ARBA00022432"/>
    </source>
</evidence>
<proteinExistence type="predicted"/>
<sequence length="139" mass="15404">MTQTISLADYGIKVSNVLRNASPAELYEDGVLNDGSQIVSSGAIYADSAAKKGRSPKDKRVVEEPGSKDDIWWGNVNVPFSEASFAKNKQIAIDYLNTCDHLYVVDGFAGWDPATRIKVRIVCSRPYHALFMHNMLIRP</sequence>
<dbReference type="GO" id="GO:0004612">
    <property type="term" value="F:phosphoenolpyruvate carboxykinase (ATP) activity"/>
    <property type="evidence" value="ECO:0007669"/>
    <property type="project" value="InterPro"/>
</dbReference>